<sequence>MNELPDRPGPEESPAEAAPEAVAAEDRRAPEGEAAVRKAALPEAEARSDAPPALMEAEDEAEDREADALEPSAPEGAGPAEGLEAGVPELPVQDGEVVGPARAPADDPGAGAEDALPSDVAAAESPDVVARRPEAGALEPLAPDAETVAEEAGTAGQGAQQSEPVMEAGTEPGSAESAPEEPPEPAAAEAERDRTAVSDARAGADLTTPPEAAPIRAEQAEGDAALGAEAAAQSPIQAAGEAAGPAALEAAAAPSTDPEAAAPAEAAPADPAVFEHALRIAEALIFASDRPIAPARLQQALPAGIAAGPVLTALQARCADRPVQLVEVAGGFAFRTAPELAPAITRVVEVPRRLPRAAMETLAIIAYHQPVTRAEVEEIRGASLSQSTLESLLEMGLIAPRGRKEVPGRPSLWGTTPRFLEQFGLKALSDLPRREELVNEPGAPLLAPAAGG</sequence>
<evidence type="ECO:0000256" key="2">
    <source>
        <dbReference type="ARBA" id="ARBA00022618"/>
    </source>
</evidence>
<dbReference type="PANTHER" id="PTHR34298:SF2">
    <property type="entry name" value="SEGREGATION AND CONDENSATION PROTEIN B"/>
    <property type="match status" value="1"/>
</dbReference>
<feature type="compositionally biased region" description="Low complexity" evidence="5">
    <location>
        <begin position="150"/>
        <end position="161"/>
    </location>
</feature>
<dbReference type="Proteomes" id="UP001523392">
    <property type="component" value="Unassembled WGS sequence"/>
</dbReference>
<feature type="compositionally biased region" description="Acidic residues" evidence="5">
    <location>
        <begin position="56"/>
        <end position="65"/>
    </location>
</feature>
<feature type="compositionally biased region" description="Low complexity" evidence="5">
    <location>
        <begin position="222"/>
        <end position="268"/>
    </location>
</feature>
<evidence type="ECO:0000256" key="3">
    <source>
        <dbReference type="ARBA" id="ARBA00022829"/>
    </source>
</evidence>
<accession>A0ABT1D4D1</accession>
<feature type="region of interest" description="Disordered" evidence="5">
    <location>
        <begin position="1"/>
        <end position="268"/>
    </location>
</feature>
<dbReference type="InterPro" id="IPR005234">
    <property type="entry name" value="ScpB_csome_segregation"/>
</dbReference>
<dbReference type="NCBIfam" id="TIGR00281">
    <property type="entry name" value="SMC-Scp complex subunit ScpB"/>
    <property type="match status" value="1"/>
</dbReference>
<keyword evidence="3" id="KW-0159">Chromosome partition</keyword>
<feature type="compositionally biased region" description="Basic and acidic residues" evidence="5">
    <location>
        <begin position="1"/>
        <end position="10"/>
    </location>
</feature>
<dbReference type="EMBL" id="JAFIRR010000069">
    <property type="protein sequence ID" value="MCO6416784.1"/>
    <property type="molecule type" value="Genomic_DNA"/>
</dbReference>
<feature type="compositionally biased region" description="Basic and acidic residues" evidence="5">
    <location>
        <begin position="24"/>
        <end position="36"/>
    </location>
</feature>
<keyword evidence="4" id="KW-0131">Cell cycle</keyword>
<evidence type="ECO:0000256" key="1">
    <source>
        <dbReference type="ARBA" id="ARBA00022490"/>
    </source>
</evidence>
<evidence type="ECO:0000313" key="6">
    <source>
        <dbReference type="EMBL" id="MCO6416784.1"/>
    </source>
</evidence>
<comment type="caution">
    <text evidence="6">The sequence shown here is derived from an EMBL/GenBank/DDBJ whole genome shotgun (WGS) entry which is preliminary data.</text>
</comment>
<dbReference type="Pfam" id="PF04079">
    <property type="entry name" value="SMC_ScpB"/>
    <property type="match status" value="1"/>
</dbReference>
<dbReference type="RefSeq" id="WP_252953416.1">
    <property type="nucleotide sequence ID" value="NZ_JAFIRR010000069.1"/>
</dbReference>
<reference evidence="6 7" key="1">
    <citation type="submission" date="2021-12" db="EMBL/GenBank/DDBJ databases">
        <title>Siccirubricoccus leaddurans sp. nov., a high concentration Zn2+ tolerance bacterium.</title>
        <authorList>
            <person name="Cao Y."/>
        </authorList>
    </citation>
    <scope>NUCLEOTIDE SEQUENCE [LARGE SCALE GENOMIC DNA]</scope>
    <source>
        <strain evidence="6 7">KC 17139</strain>
    </source>
</reference>
<keyword evidence="1" id="KW-0963">Cytoplasm</keyword>
<dbReference type="Gene3D" id="1.10.10.10">
    <property type="entry name" value="Winged helix-like DNA-binding domain superfamily/Winged helix DNA-binding domain"/>
    <property type="match status" value="2"/>
</dbReference>
<protein>
    <submittedName>
        <fullName evidence="6">SMC-Scp complex subunit ScpB</fullName>
    </submittedName>
</protein>
<dbReference type="InterPro" id="IPR036390">
    <property type="entry name" value="WH_DNA-bd_sf"/>
</dbReference>
<organism evidence="6 7">
    <name type="scientific">Siccirubricoccus soli</name>
    <dbReference type="NCBI Taxonomy" id="2899147"/>
    <lineage>
        <taxon>Bacteria</taxon>
        <taxon>Pseudomonadati</taxon>
        <taxon>Pseudomonadota</taxon>
        <taxon>Alphaproteobacteria</taxon>
        <taxon>Acetobacterales</taxon>
        <taxon>Roseomonadaceae</taxon>
        <taxon>Siccirubricoccus</taxon>
    </lineage>
</organism>
<name>A0ABT1D4D1_9PROT</name>
<dbReference type="InterPro" id="IPR036388">
    <property type="entry name" value="WH-like_DNA-bd_sf"/>
</dbReference>
<dbReference type="PANTHER" id="PTHR34298">
    <property type="entry name" value="SEGREGATION AND CONDENSATION PROTEIN B"/>
    <property type="match status" value="1"/>
</dbReference>
<evidence type="ECO:0000256" key="5">
    <source>
        <dbReference type="SAM" id="MobiDB-lite"/>
    </source>
</evidence>
<feature type="compositionally biased region" description="Low complexity" evidence="5">
    <location>
        <begin position="69"/>
        <end position="89"/>
    </location>
</feature>
<keyword evidence="7" id="KW-1185">Reference proteome</keyword>
<evidence type="ECO:0000313" key="7">
    <source>
        <dbReference type="Proteomes" id="UP001523392"/>
    </source>
</evidence>
<proteinExistence type="predicted"/>
<keyword evidence="2" id="KW-0132">Cell division</keyword>
<evidence type="ECO:0000256" key="4">
    <source>
        <dbReference type="ARBA" id="ARBA00023306"/>
    </source>
</evidence>
<dbReference type="SUPFAM" id="SSF46785">
    <property type="entry name" value="Winged helix' DNA-binding domain"/>
    <property type="match status" value="2"/>
</dbReference>
<gene>
    <name evidence="6" type="primary">scpB</name>
    <name evidence="6" type="ORF">JYK14_11525</name>
</gene>
<feature type="compositionally biased region" description="Low complexity" evidence="5">
    <location>
        <begin position="99"/>
        <end position="115"/>
    </location>
</feature>